<comment type="caution">
    <text evidence="1">The sequence shown here is derived from an EMBL/GenBank/DDBJ whole genome shotgun (WGS) entry which is preliminary data.</text>
</comment>
<evidence type="ECO:0000313" key="2">
    <source>
        <dbReference type="Proteomes" id="UP001239111"/>
    </source>
</evidence>
<dbReference type="EMBL" id="CM056741">
    <property type="protein sequence ID" value="KAJ8687205.1"/>
    <property type="molecule type" value="Genomic_DNA"/>
</dbReference>
<dbReference type="Proteomes" id="UP001239111">
    <property type="component" value="Chromosome 1"/>
</dbReference>
<organism evidence="1 2">
    <name type="scientific">Eretmocerus hayati</name>
    <dbReference type="NCBI Taxonomy" id="131215"/>
    <lineage>
        <taxon>Eukaryota</taxon>
        <taxon>Metazoa</taxon>
        <taxon>Ecdysozoa</taxon>
        <taxon>Arthropoda</taxon>
        <taxon>Hexapoda</taxon>
        <taxon>Insecta</taxon>
        <taxon>Pterygota</taxon>
        <taxon>Neoptera</taxon>
        <taxon>Endopterygota</taxon>
        <taxon>Hymenoptera</taxon>
        <taxon>Apocrita</taxon>
        <taxon>Proctotrupomorpha</taxon>
        <taxon>Chalcidoidea</taxon>
        <taxon>Aphelinidae</taxon>
        <taxon>Aphelininae</taxon>
        <taxon>Eretmocerus</taxon>
    </lineage>
</organism>
<sequence>MTTVPDDGLALPPIRTNSPITVQPSLNTRDETQSSQSRASSMYLDWISASRSQLSVFSGTYFLSSVDQLEIQQVIDLSSLLGVSRKGAQYRVKVPRAETIFLAIEDSQTCQRNFLKSSRQLTLNVMDPSGETAFVIKKSLSWGCVPAFLHVRK</sequence>
<protein>
    <submittedName>
        <fullName evidence="1">Uncharacterized protein</fullName>
    </submittedName>
</protein>
<gene>
    <name evidence="1" type="ORF">QAD02_022999</name>
</gene>
<evidence type="ECO:0000313" key="1">
    <source>
        <dbReference type="EMBL" id="KAJ8687205.1"/>
    </source>
</evidence>
<keyword evidence="2" id="KW-1185">Reference proteome</keyword>
<proteinExistence type="predicted"/>
<name>A0ACC2PUC8_9HYME</name>
<accession>A0ACC2PUC8</accession>
<reference evidence="1" key="1">
    <citation type="submission" date="2023-04" db="EMBL/GenBank/DDBJ databases">
        <title>A chromosome-level genome assembly of the parasitoid wasp Eretmocerus hayati.</title>
        <authorList>
            <person name="Zhong Y."/>
            <person name="Liu S."/>
            <person name="Liu Y."/>
        </authorList>
    </citation>
    <scope>NUCLEOTIDE SEQUENCE</scope>
    <source>
        <strain evidence="1">ZJU_SS_LIU_2023</strain>
    </source>
</reference>